<name>A0ABP7NRB9_9ACTN</name>
<evidence type="ECO:0000313" key="2">
    <source>
        <dbReference type="EMBL" id="GAA3952000.1"/>
    </source>
</evidence>
<dbReference type="EMBL" id="BAABCQ010000002">
    <property type="protein sequence ID" value="GAA3952000.1"/>
    <property type="molecule type" value="Genomic_DNA"/>
</dbReference>
<evidence type="ECO:0000313" key="3">
    <source>
        <dbReference type="Proteomes" id="UP001500034"/>
    </source>
</evidence>
<keyword evidence="3" id="KW-1185">Reference proteome</keyword>
<organism evidence="2 3">
    <name type="scientific">Streptomyces marokkonensis</name>
    <dbReference type="NCBI Taxonomy" id="324855"/>
    <lineage>
        <taxon>Bacteria</taxon>
        <taxon>Bacillati</taxon>
        <taxon>Actinomycetota</taxon>
        <taxon>Actinomycetes</taxon>
        <taxon>Kitasatosporales</taxon>
        <taxon>Streptomycetaceae</taxon>
        <taxon>Streptomyces</taxon>
    </lineage>
</organism>
<dbReference type="RefSeq" id="WP_345588220.1">
    <property type="nucleotide sequence ID" value="NZ_BAABCQ010000002.1"/>
</dbReference>
<dbReference type="InterPro" id="IPR036736">
    <property type="entry name" value="ACP-like_sf"/>
</dbReference>
<protein>
    <recommendedName>
        <fullName evidence="1">Carrier domain-containing protein</fullName>
    </recommendedName>
</protein>
<sequence length="88" mass="9924">MTERHWTGPFEETLRAYLTLLPADRPITPQLRLIDQGLDSLATVSLLLDLEEAFEVTVPDHLLNEETFATPAGLWSVIESLLARKHAE</sequence>
<reference evidence="3" key="1">
    <citation type="journal article" date="2019" name="Int. J. Syst. Evol. Microbiol.">
        <title>The Global Catalogue of Microorganisms (GCM) 10K type strain sequencing project: providing services to taxonomists for standard genome sequencing and annotation.</title>
        <authorList>
            <consortium name="The Broad Institute Genomics Platform"/>
            <consortium name="The Broad Institute Genome Sequencing Center for Infectious Disease"/>
            <person name="Wu L."/>
            <person name="Ma J."/>
        </authorList>
    </citation>
    <scope>NUCLEOTIDE SEQUENCE [LARGE SCALE GENOMIC DNA]</scope>
    <source>
        <strain evidence="3">JCM 17027</strain>
    </source>
</reference>
<comment type="caution">
    <text evidence="2">The sequence shown here is derived from an EMBL/GenBank/DDBJ whole genome shotgun (WGS) entry which is preliminary data.</text>
</comment>
<gene>
    <name evidence="2" type="ORF">GCM10022384_02060</name>
</gene>
<dbReference type="Pfam" id="PF00550">
    <property type="entry name" value="PP-binding"/>
    <property type="match status" value="1"/>
</dbReference>
<proteinExistence type="predicted"/>
<feature type="domain" description="Carrier" evidence="1">
    <location>
        <begin position="4"/>
        <end position="82"/>
    </location>
</feature>
<dbReference type="SUPFAM" id="SSF47336">
    <property type="entry name" value="ACP-like"/>
    <property type="match status" value="1"/>
</dbReference>
<evidence type="ECO:0000259" key="1">
    <source>
        <dbReference type="PROSITE" id="PS50075"/>
    </source>
</evidence>
<dbReference type="Gene3D" id="1.10.1200.10">
    <property type="entry name" value="ACP-like"/>
    <property type="match status" value="1"/>
</dbReference>
<dbReference type="InterPro" id="IPR009081">
    <property type="entry name" value="PP-bd_ACP"/>
</dbReference>
<accession>A0ABP7NRB9</accession>
<dbReference type="PROSITE" id="PS50075">
    <property type="entry name" value="CARRIER"/>
    <property type="match status" value="1"/>
</dbReference>
<dbReference type="Proteomes" id="UP001500034">
    <property type="component" value="Unassembled WGS sequence"/>
</dbReference>